<dbReference type="PROSITE" id="PS51000">
    <property type="entry name" value="HTH_DEOR_2"/>
    <property type="match status" value="1"/>
</dbReference>
<proteinExistence type="predicted"/>
<evidence type="ECO:0000256" key="3">
    <source>
        <dbReference type="ARBA" id="ARBA00023015"/>
    </source>
</evidence>
<dbReference type="SUPFAM" id="SSF100950">
    <property type="entry name" value="NagB/RpiA/CoA transferase-like"/>
    <property type="match status" value="1"/>
</dbReference>
<feature type="domain" description="HTH deoR-type" evidence="6">
    <location>
        <begin position="3"/>
        <end position="58"/>
    </location>
</feature>
<dbReference type="Pfam" id="PF08220">
    <property type="entry name" value="HTH_DeoR"/>
    <property type="match status" value="1"/>
</dbReference>
<dbReference type="AlphaFoldDB" id="A0A285VVG4"/>
<dbReference type="InterPro" id="IPR037171">
    <property type="entry name" value="NagB/RpiA_transferase-like"/>
</dbReference>
<dbReference type="RefSeq" id="WP_097188609.1">
    <property type="nucleotide sequence ID" value="NZ_OBQK01000008.1"/>
</dbReference>
<sequence>MYAQERQQHIARQARTAGRVEVVALAQELGVTTETVRRDLTALERRGTLRRVHGGALPVERVELEPAVTTRATRLSDQKHRIAVRALDELPHDGTLILDTGTTTGALAALLPHDSRLTVITNSYAHAAVLSALPHVSVLVLGGHVRQRTGATVGRWAREALEGVCADVALLGTNGLDVARGLTTPDQAEADVKESMVRAARRRIVLADSSKVGEVHLHRFARLDDLDLVITDEDLDEDHLAELRTDDGPEVVLA</sequence>
<keyword evidence="8" id="KW-1185">Reference proteome</keyword>
<evidence type="ECO:0000313" key="8">
    <source>
        <dbReference type="Proteomes" id="UP000219688"/>
    </source>
</evidence>
<reference evidence="8" key="1">
    <citation type="submission" date="2017-08" db="EMBL/GenBank/DDBJ databases">
        <authorList>
            <person name="Varghese N."/>
            <person name="Submissions S."/>
        </authorList>
    </citation>
    <scope>NUCLEOTIDE SEQUENCE [LARGE SCALE GENOMIC DNA]</scope>
    <source>
        <strain evidence="8">USBA17B2</strain>
    </source>
</reference>
<evidence type="ECO:0000259" key="6">
    <source>
        <dbReference type="PROSITE" id="PS51000"/>
    </source>
</evidence>
<name>A0A285VVG4_9MICO</name>
<dbReference type="InterPro" id="IPR014036">
    <property type="entry name" value="DeoR-like_C"/>
</dbReference>
<dbReference type="EMBL" id="OBQK01000008">
    <property type="protein sequence ID" value="SOC56621.1"/>
    <property type="molecule type" value="Genomic_DNA"/>
</dbReference>
<dbReference type="GO" id="GO:0003700">
    <property type="term" value="F:DNA-binding transcription factor activity"/>
    <property type="evidence" value="ECO:0007669"/>
    <property type="project" value="InterPro"/>
</dbReference>
<protein>
    <recommendedName>
        <fullName evidence="1">Lactose phosphotransferase system repressor</fullName>
    </recommendedName>
</protein>
<dbReference type="PANTHER" id="PTHR30363:SF4">
    <property type="entry name" value="GLYCEROL-3-PHOSPHATE REGULON REPRESSOR"/>
    <property type="match status" value="1"/>
</dbReference>
<gene>
    <name evidence="7" type="ORF">SAMN05421879_10863</name>
</gene>
<evidence type="ECO:0000256" key="4">
    <source>
        <dbReference type="ARBA" id="ARBA00023163"/>
    </source>
</evidence>
<organism evidence="7 8">
    <name type="scientific">Ornithinimicrobium cerasi</name>
    <dbReference type="NCBI Taxonomy" id="2248773"/>
    <lineage>
        <taxon>Bacteria</taxon>
        <taxon>Bacillati</taxon>
        <taxon>Actinomycetota</taxon>
        <taxon>Actinomycetes</taxon>
        <taxon>Micrococcales</taxon>
        <taxon>Ornithinimicrobiaceae</taxon>
        <taxon>Ornithinimicrobium</taxon>
    </lineage>
</organism>
<keyword evidence="4" id="KW-0804">Transcription</keyword>
<comment type="function">
    <text evidence="5">Repressor of the lactose catabolism operon. Galactose-6-phosphate is the inducer.</text>
</comment>
<dbReference type="InterPro" id="IPR050313">
    <property type="entry name" value="Carb_Metab_HTH_regulators"/>
</dbReference>
<dbReference type="Gene3D" id="1.10.10.10">
    <property type="entry name" value="Winged helix-like DNA-binding domain superfamily/Winged helix DNA-binding domain"/>
    <property type="match status" value="1"/>
</dbReference>
<keyword evidence="3" id="KW-0805">Transcription regulation</keyword>
<evidence type="ECO:0000256" key="5">
    <source>
        <dbReference type="ARBA" id="ARBA00024937"/>
    </source>
</evidence>
<dbReference type="SMART" id="SM01134">
    <property type="entry name" value="DeoRC"/>
    <property type="match status" value="1"/>
</dbReference>
<evidence type="ECO:0000313" key="7">
    <source>
        <dbReference type="EMBL" id="SOC56621.1"/>
    </source>
</evidence>
<dbReference type="InterPro" id="IPR036388">
    <property type="entry name" value="WH-like_DNA-bd_sf"/>
</dbReference>
<dbReference type="Pfam" id="PF00455">
    <property type="entry name" value="DeoRC"/>
    <property type="match status" value="1"/>
</dbReference>
<accession>A0A285VVG4</accession>
<dbReference type="Gene3D" id="3.40.50.1360">
    <property type="match status" value="1"/>
</dbReference>
<evidence type="ECO:0000256" key="2">
    <source>
        <dbReference type="ARBA" id="ARBA00022491"/>
    </source>
</evidence>
<dbReference type="SMART" id="SM00420">
    <property type="entry name" value="HTH_DEOR"/>
    <property type="match status" value="1"/>
</dbReference>
<dbReference type="InterPro" id="IPR001034">
    <property type="entry name" value="DeoR_HTH"/>
</dbReference>
<dbReference type="PANTHER" id="PTHR30363">
    <property type="entry name" value="HTH-TYPE TRANSCRIPTIONAL REGULATOR SRLR-RELATED"/>
    <property type="match status" value="1"/>
</dbReference>
<dbReference type="InterPro" id="IPR036390">
    <property type="entry name" value="WH_DNA-bd_sf"/>
</dbReference>
<keyword evidence="2" id="KW-0678">Repressor</keyword>
<dbReference type="PRINTS" id="PR00037">
    <property type="entry name" value="HTHLACR"/>
</dbReference>
<dbReference type="Proteomes" id="UP000219688">
    <property type="component" value="Unassembled WGS sequence"/>
</dbReference>
<evidence type="ECO:0000256" key="1">
    <source>
        <dbReference type="ARBA" id="ARBA00021390"/>
    </source>
</evidence>
<dbReference type="SUPFAM" id="SSF46785">
    <property type="entry name" value="Winged helix' DNA-binding domain"/>
    <property type="match status" value="1"/>
</dbReference>